<evidence type="ECO:0000256" key="1">
    <source>
        <dbReference type="SAM" id="Coils"/>
    </source>
</evidence>
<protein>
    <submittedName>
        <fullName evidence="2">Uncharacterized protein</fullName>
    </submittedName>
</protein>
<feature type="coiled-coil region" evidence="1">
    <location>
        <begin position="142"/>
        <end position="170"/>
    </location>
</feature>
<dbReference type="EMBL" id="JARBHB010000010">
    <property type="protein sequence ID" value="KAJ8874264.1"/>
    <property type="molecule type" value="Genomic_DNA"/>
</dbReference>
<evidence type="ECO:0000313" key="2">
    <source>
        <dbReference type="EMBL" id="KAJ8874264.1"/>
    </source>
</evidence>
<keyword evidence="1" id="KW-0175">Coiled coil</keyword>
<name>A0ABQ9GQG6_9NEOP</name>
<comment type="caution">
    <text evidence="2">The sequence shown here is derived from an EMBL/GenBank/DDBJ whole genome shotgun (WGS) entry which is preliminary data.</text>
</comment>
<reference evidence="2 3" key="1">
    <citation type="submission" date="2023-02" db="EMBL/GenBank/DDBJ databases">
        <title>LHISI_Scaffold_Assembly.</title>
        <authorList>
            <person name="Stuart O.P."/>
            <person name="Cleave R."/>
            <person name="Magrath M.J.L."/>
            <person name="Mikheyev A.S."/>
        </authorList>
    </citation>
    <scope>NUCLEOTIDE SEQUENCE [LARGE SCALE GENOMIC DNA]</scope>
    <source>
        <strain evidence="2">Daus_M_001</strain>
        <tissue evidence="2">Leg muscle</tissue>
    </source>
</reference>
<keyword evidence="3" id="KW-1185">Reference proteome</keyword>
<accession>A0ABQ9GQG6</accession>
<sequence length="254" mass="29026">MAAEVEPFLKEFQSEDPLVPFLYSTLHSLLKSIIERFVKGDVIEKNELSKIDLGFATRDALRNAKSRERSRYTFLKTRLSFTVKIISTSPLVNNLLKSLTSLDLSVIDGSNTLAQQRINNLLEILVEKRWISGLLAEKVKMSVVLEEEEKKKKKKKNQQQQESVKLYRRDATCLDHFWMKAVESGELPNFTSLLKMVLILSHGNASVERDFPVNAECLVENQHEESLSMPLSVLDDAEKLLIEKSLIHSCRNAH</sequence>
<proteinExistence type="predicted"/>
<evidence type="ECO:0000313" key="3">
    <source>
        <dbReference type="Proteomes" id="UP001159363"/>
    </source>
</evidence>
<organism evidence="2 3">
    <name type="scientific">Dryococelus australis</name>
    <dbReference type="NCBI Taxonomy" id="614101"/>
    <lineage>
        <taxon>Eukaryota</taxon>
        <taxon>Metazoa</taxon>
        <taxon>Ecdysozoa</taxon>
        <taxon>Arthropoda</taxon>
        <taxon>Hexapoda</taxon>
        <taxon>Insecta</taxon>
        <taxon>Pterygota</taxon>
        <taxon>Neoptera</taxon>
        <taxon>Polyneoptera</taxon>
        <taxon>Phasmatodea</taxon>
        <taxon>Verophasmatodea</taxon>
        <taxon>Anareolatae</taxon>
        <taxon>Phasmatidae</taxon>
        <taxon>Eurycanthinae</taxon>
        <taxon>Dryococelus</taxon>
    </lineage>
</organism>
<gene>
    <name evidence="2" type="ORF">PR048_025107</name>
</gene>
<dbReference type="Proteomes" id="UP001159363">
    <property type="component" value="Chromosome 9"/>
</dbReference>